<evidence type="ECO:0000313" key="2">
    <source>
        <dbReference type="EMBL" id="CTQ76805.1"/>
    </source>
</evidence>
<evidence type="ECO:0000313" key="3">
    <source>
        <dbReference type="Proteomes" id="UP000053235"/>
    </source>
</evidence>
<gene>
    <name evidence="2" type="ORF">LAX5112_04710</name>
</gene>
<name>A0A0M7ANW0_9HYPH</name>
<evidence type="ECO:0000256" key="1">
    <source>
        <dbReference type="SAM" id="MobiDB-lite"/>
    </source>
</evidence>
<feature type="compositionally biased region" description="Basic and acidic residues" evidence="1">
    <location>
        <begin position="24"/>
        <end position="35"/>
    </location>
</feature>
<keyword evidence="3" id="KW-1185">Reference proteome</keyword>
<organism evidence="2 3">
    <name type="scientific">Roseibium alexandrii</name>
    <dbReference type="NCBI Taxonomy" id="388408"/>
    <lineage>
        <taxon>Bacteria</taxon>
        <taxon>Pseudomonadati</taxon>
        <taxon>Pseudomonadota</taxon>
        <taxon>Alphaproteobacteria</taxon>
        <taxon>Hyphomicrobiales</taxon>
        <taxon>Stappiaceae</taxon>
        <taxon>Roseibium</taxon>
    </lineage>
</organism>
<dbReference type="EMBL" id="CXWD01000029">
    <property type="protein sequence ID" value="CTQ76805.1"/>
    <property type="molecule type" value="Genomic_DNA"/>
</dbReference>
<accession>A0A0M7ANW0</accession>
<feature type="region of interest" description="Disordered" evidence="1">
    <location>
        <begin position="20"/>
        <end position="77"/>
    </location>
</feature>
<dbReference type="AlphaFoldDB" id="A0A0M7ANW0"/>
<reference evidence="3" key="1">
    <citation type="submission" date="2015-07" db="EMBL/GenBank/DDBJ databases">
        <authorList>
            <person name="Rodrigo-Torres Lidia"/>
            <person name="Arahal R.David."/>
        </authorList>
    </citation>
    <scope>NUCLEOTIDE SEQUENCE [LARGE SCALE GENOMIC DNA]</scope>
    <source>
        <strain evidence="3">CECT 5112</strain>
    </source>
</reference>
<dbReference type="Proteomes" id="UP000053235">
    <property type="component" value="Unassembled WGS sequence"/>
</dbReference>
<protein>
    <submittedName>
        <fullName evidence="2">Uncharacterized protein</fullName>
    </submittedName>
</protein>
<sequence>MLALLPRSEAPPRQVLLVELPLPPRERAPAKRAREVLPALPQPIPHPQVADALENPQPESTPPDRAGSGKRQRRLQTRCGGQLRAFRDAFPECREWSNGSPCHARQTGALSLSLLIKKPGRNVPGFYQVIAKADQLSRNDRSLRERLGCFSFRSALASI</sequence>
<proteinExistence type="predicted"/>